<evidence type="ECO:0000256" key="1">
    <source>
        <dbReference type="SAM" id="MobiDB-lite"/>
    </source>
</evidence>
<dbReference type="KEGG" id="tps:THAPSDRAFT_267963"/>
<feature type="compositionally biased region" description="Polar residues" evidence="1">
    <location>
        <begin position="1"/>
        <end position="46"/>
    </location>
</feature>
<dbReference type="EMBL" id="CM000638">
    <property type="protein sequence ID" value="EED95715.1"/>
    <property type="molecule type" value="Genomic_DNA"/>
</dbReference>
<gene>
    <name evidence="2" type="ORF">THAPSDRAFT_267963</name>
</gene>
<name>B8BQ28_THAPS</name>
<dbReference type="Proteomes" id="UP000001449">
    <property type="component" value="Chromosome 1"/>
</dbReference>
<evidence type="ECO:0000313" key="2">
    <source>
        <dbReference type="EMBL" id="EED95715.1"/>
    </source>
</evidence>
<dbReference type="AlphaFoldDB" id="B8BQ28"/>
<dbReference type="RefSeq" id="XP_002286074.1">
    <property type="nucleotide sequence ID" value="XM_002286038.1"/>
</dbReference>
<reference evidence="2 3" key="1">
    <citation type="journal article" date="2004" name="Science">
        <title>The genome of the diatom Thalassiosira pseudonana: ecology, evolution, and metabolism.</title>
        <authorList>
            <person name="Armbrust E.V."/>
            <person name="Berges J.A."/>
            <person name="Bowler C."/>
            <person name="Green B.R."/>
            <person name="Martinez D."/>
            <person name="Putnam N.H."/>
            <person name="Zhou S."/>
            <person name="Allen A.E."/>
            <person name="Apt K.E."/>
            <person name="Bechner M."/>
            <person name="Brzezinski M.A."/>
            <person name="Chaal B.K."/>
            <person name="Chiovitti A."/>
            <person name="Davis A.K."/>
            <person name="Demarest M.S."/>
            <person name="Detter J.C."/>
            <person name="Glavina T."/>
            <person name="Goodstein D."/>
            <person name="Hadi M.Z."/>
            <person name="Hellsten U."/>
            <person name="Hildebrand M."/>
            <person name="Jenkins B.D."/>
            <person name="Jurka J."/>
            <person name="Kapitonov V.V."/>
            <person name="Kroger N."/>
            <person name="Lau W.W."/>
            <person name="Lane T.W."/>
            <person name="Larimer F.W."/>
            <person name="Lippmeier J.C."/>
            <person name="Lucas S."/>
            <person name="Medina M."/>
            <person name="Montsant A."/>
            <person name="Obornik M."/>
            <person name="Parker M.S."/>
            <person name="Palenik B."/>
            <person name="Pazour G.J."/>
            <person name="Richardson P.M."/>
            <person name="Rynearson T.A."/>
            <person name="Saito M.A."/>
            <person name="Schwartz D.C."/>
            <person name="Thamatrakoln K."/>
            <person name="Valentin K."/>
            <person name="Vardi A."/>
            <person name="Wilkerson F.P."/>
            <person name="Rokhsar D.S."/>
        </authorList>
    </citation>
    <scope>NUCLEOTIDE SEQUENCE [LARGE SCALE GENOMIC DNA]</scope>
    <source>
        <strain evidence="2 3">CCMP1335</strain>
    </source>
</reference>
<reference evidence="2 3" key="2">
    <citation type="journal article" date="2008" name="Nature">
        <title>The Phaeodactylum genome reveals the evolutionary history of diatom genomes.</title>
        <authorList>
            <person name="Bowler C."/>
            <person name="Allen A.E."/>
            <person name="Badger J.H."/>
            <person name="Grimwood J."/>
            <person name="Jabbari K."/>
            <person name="Kuo A."/>
            <person name="Maheswari U."/>
            <person name="Martens C."/>
            <person name="Maumus F."/>
            <person name="Otillar R.P."/>
            <person name="Rayko E."/>
            <person name="Salamov A."/>
            <person name="Vandepoele K."/>
            <person name="Beszteri B."/>
            <person name="Gruber A."/>
            <person name="Heijde M."/>
            <person name="Katinka M."/>
            <person name="Mock T."/>
            <person name="Valentin K."/>
            <person name="Verret F."/>
            <person name="Berges J.A."/>
            <person name="Brownlee C."/>
            <person name="Cadoret J.P."/>
            <person name="Chiovitti A."/>
            <person name="Choi C.J."/>
            <person name="Coesel S."/>
            <person name="De Martino A."/>
            <person name="Detter J.C."/>
            <person name="Durkin C."/>
            <person name="Falciatore A."/>
            <person name="Fournet J."/>
            <person name="Haruta M."/>
            <person name="Huysman M.J."/>
            <person name="Jenkins B.D."/>
            <person name="Jiroutova K."/>
            <person name="Jorgensen R.E."/>
            <person name="Joubert Y."/>
            <person name="Kaplan A."/>
            <person name="Kroger N."/>
            <person name="Kroth P.G."/>
            <person name="La Roche J."/>
            <person name="Lindquist E."/>
            <person name="Lommer M."/>
            <person name="Martin-Jezequel V."/>
            <person name="Lopez P.J."/>
            <person name="Lucas S."/>
            <person name="Mangogna M."/>
            <person name="McGinnis K."/>
            <person name="Medlin L.K."/>
            <person name="Montsant A."/>
            <person name="Oudot-Le Secq M.P."/>
            <person name="Napoli C."/>
            <person name="Obornik M."/>
            <person name="Parker M.S."/>
            <person name="Petit J.L."/>
            <person name="Porcel B.M."/>
            <person name="Poulsen N."/>
            <person name="Robison M."/>
            <person name="Rychlewski L."/>
            <person name="Rynearson T.A."/>
            <person name="Schmutz J."/>
            <person name="Shapiro H."/>
            <person name="Siaut M."/>
            <person name="Stanley M."/>
            <person name="Sussman M.R."/>
            <person name="Taylor A.R."/>
            <person name="Vardi A."/>
            <person name="von Dassow P."/>
            <person name="Vyverman W."/>
            <person name="Willis A."/>
            <person name="Wyrwicz L.S."/>
            <person name="Rokhsar D.S."/>
            <person name="Weissenbach J."/>
            <person name="Armbrust E.V."/>
            <person name="Green B.R."/>
            <person name="Van de Peer Y."/>
            <person name="Grigoriev I.V."/>
        </authorList>
    </citation>
    <scope>NUCLEOTIDE SEQUENCE [LARGE SCALE GENOMIC DNA]</scope>
    <source>
        <strain evidence="2 3">CCMP1335</strain>
    </source>
</reference>
<keyword evidence="3" id="KW-1185">Reference proteome</keyword>
<dbReference type="HOGENOM" id="CLU_1417791_0_0_1"/>
<dbReference type="PaxDb" id="35128-Thaps267963"/>
<accession>B8BQ28</accession>
<dbReference type="InParanoid" id="B8BQ28"/>
<sequence>MSLNPSIEHTPSPQPTQGPVESTASPSESSVPTLPESMSPSFSLQPTKKPLSSETDFPFPSPSSPPVISPSPVASTQVYMDWVLLKCVASCEGPPPCGGKAQVWNELFDSVADCCTNYFTSSTLVTKCLAPDIRNSISPTTVPLSHMPTTTSHWFMNYDDMECVLDNDSRQPWQKLYSSKVICCQSNGVVCT</sequence>
<dbReference type="GeneID" id="7446816"/>
<feature type="compositionally biased region" description="Pro residues" evidence="1">
    <location>
        <begin position="59"/>
        <end position="68"/>
    </location>
</feature>
<proteinExistence type="predicted"/>
<feature type="region of interest" description="Disordered" evidence="1">
    <location>
        <begin position="1"/>
        <end position="68"/>
    </location>
</feature>
<organism evidence="2 3">
    <name type="scientific">Thalassiosira pseudonana</name>
    <name type="common">Marine diatom</name>
    <name type="synonym">Cyclotella nana</name>
    <dbReference type="NCBI Taxonomy" id="35128"/>
    <lineage>
        <taxon>Eukaryota</taxon>
        <taxon>Sar</taxon>
        <taxon>Stramenopiles</taxon>
        <taxon>Ochrophyta</taxon>
        <taxon>Bacillariophyta</taxon>
        <taxon>Coscinodiscophyceae</taxon>
        <taxon>Thalassiosirophycidae</taxon>
        <taxon>Thalassiosirales</taxon>
        <taxon>Thalassiosiraceae</taxon>
        <taxon>Thalassiosira</taxon>
    </lineage>
</organism>
<protein>
    <submittedName>
        <fullName evidence="2">Uncharacterized protein</fullName>
    </submittedName>
</protein>
<evidence type="ECO:0000313" key="3">
    <source>
        <dbReference type="Proteomes" id="UP000001449"/>
    </source>
</evidence>